<protein>
    <submittedName>
        <fullName evidence="2">Uncharacterized protein</fullName>
    </submittedName>
</protein>
<feature type="region of interest" description="Disordered" evidence="1">
    <location>
        <begin position="571"/>
        <end position="591"/>
    </location>
</feature>
<dbReference type="Proteomes" id="UP000541558">
    <property type="component" value="Unassembled WGS sequence"/>
</dbReference>
<evidence type="ECO:0000313" key="2">
    <source>
        <dbReference type="EMBL" id="KAF5314748.1"/>
    </source>
</evidence>
<accession>A0A8H5B1E3</accession>
<organism evidence="2 3">
    <name type="scientific">Ephemerocybe angulata</name>
    <dbReference type="NCBI Taxonomy" id="980116"/>
    <lineage>
        <taxon>Eukaryota</taxon>
        <taxon>Fungi</taxon>
        <taxon>Dikarya</taxon>
        <taxon>Basidiomycota</taxon>
        <taxon>Agaricomycotina</taxon>
        <taxon>Agaricomycetes</taxon>
        <taxon>Agaricomycetidae</taxon>
        <taxon>Agaricales</taxon>
        <taxon>Agaricineae</taxon>
        <taxon>Psathyrellaceae</taxon>
        <taxon>Ephemerocybe</taxon>
    </lineage>
</organism>
<dbReference type="OrthoDB" id="2687259at2759"/>
<dbReference type="AlphaFoldDB" id="A0A8H5B1E3"/>
<evidence type="ECO:0000256" key="1">
    <source>
        <dbReference type="SAM" id="MobiDB-lite"/>
    </source>
</evidence>
<sequence length="671" mass="76603">MIVPDLLHELEIGVWKSLFIHLLRLLNSKPNSHPLNELDSRYRQIPTFGRDTIRRFRNNVSEMKQLAARDFEDLLQCAIPVFEGLFDPEHERGVLSLLYIVAHWHGLAKLRLHTDQTLEIMDDLTTQMGDAFRKFQAKTCSAIETKELPREYNARIRREAKAAAAASLPSSKKSQKKVAIPRGAAKRQKVDHDTTQNEGAGRDPASSGKREKTFSLRTFKFHALGHYVSSIRRFGTTENYSTQGPENYHRFVKARYRRTSKKRVTLSLSRIEMRQARIRSLRKQLLHGKDEGTPNPDKKAAYFIGKSQNAPVDLTKHLRVNLGDPVAKGFLSKLKAHLLPRIRRALLEEARHDPENYGYALPTLETLVNQAGDTSYDEADSDRIYFDKDRLYEHKIFNINYTAYNTRREQDILNPSTGRRDFMCLNEEDPANAAPGRHRFCYGRVLGVYHTNVVFKGRGWLDMKPRRFDVLLVRWYAEMDDLQAPWSSLRLDRLEFPPLTEKDSINFLDPALVLRACHIVPRFVAGRPDKNPLSAIAKDEDDWKEYYVNRFVDRDMIMRYHWGLGVGHKYSHKDAPTKPPGEESEAGSPEIAPVEEGSDVEDALMIQADAALDPGGLGAKDGDCDSDYESDDSAYGLHERFKEDIDYVSDLENPSDEEGDLPEPEPDGGGP</sequence>
<evidence type="ECO:0000313" key="3">
    <source>
        <dbReference type="Proteomes" id="UP000541558"/>
    </source>
</evidence>
<name>A0A8H5B1E3_9AGAR</name>
<dbReference type="EMBL" id="JAACJK010000221">
    <property type="protein sequence ID" value="KAF5314748.1"/>
    <property type="molecule type" value="Genomic_DNA"/>
</dbReference>
<feature type="compositionally biased region" description="Acidic residues" evidence="1">
    <location>
        <begin position="646"/>
        <end position="671"/>
    </location>
</feature>
<feature type="region of interest" description="Disordered" evidence="1">
    <location>
        <begin position="603"/>
        <end position="671"/>
    </location>
</feature>
<proteinExistence type="predicted"/>
<feature type="region of interest" description="Disordered" evidence="1">
    <location>
        <begin position="163"/>
        <end position="211"/>
    </location>
</feature>
<keyword evidence="3" id="KW-1185">Reference proteome</keyword>
<reference evidence="2 3" key="1">
    <citation type="journal article" date="2020" name="ISME J.">
        <title>Uncovering the hidden diversity of litter-decomposition mechanisms in mushroom-forming fungi.</title>
        <authorList>
            <person name="Floudas D."/>
            <person name="Bentzer J."/>
            <person name="Ahren D."/>
            <person name="Johansson T."/>
            <person name="Persson P."/>
            <person name="Tunlid A."/>
        </authorList>
    </citation>
    <scope>NUCLEOTIDE SEQUENCE [LARGE SCALE GENOMIC DNA]</scope>
    <source>
        <strain evidence="2 3">CBS 175.51</strain>
    </source>
</reference>
<gene>
    <name evidence="2" type="ORF">D9611_007063</name>
</gene>
<comment type="caution">
    <text evidence="2">The sequence shown here is derived from an EMBL/GenBank/DDBJ whole genome shotgun (WGS) entry which is preliminary data.</text>
</comment>
<feature type="compositionally biased region" description="Low complexity" evidence="1">
    <location>
        <begin position="163"/>
        <end position="172"/>
    </location>
</feature>